<reference evidence="4 5" key="1">
    <citation type="submission" date="2018-06" db="EMBL/GenBank/DDBJ databases">
        <authorList>
            <consortium name="Pathogen Informatics"/>
            <person name="Doyle S."/>
        </authorList>
    </citation>
    <scope>NUCLEOTIDE SEQUENCE [LARGE SCALE GENOMIC DNA]</scope>
    <source>
        <strain evidence="4 5">NCTC13149</strain>
    </source>
</reference>
<evidence type="ECO:0000313" key="5">
    <source>
        <dbReference type="Proteomes" id="UP000255517"/>
    </source>
</evidence>
<accession>A0A379C233</accession>
<gene>
    <name evidence="4" type="ORF">NCTC13149_00182</name>
</gene>
<name>A0A379C233_9FIRM</name>
<dbReference type="EMBL" id="UGSZ01000001">
    <property type="protein sequence ID" value="SUB56412.1"/>
    <property type="molecule type" value="Genomic_DNA"/>
</dbReference>
<dbReference type="GO" id="GO:0016020">
    <property type="term" value="C:membrane"/>
    <property type="evidence" value="ECO:0007669"/>
    <property type="project" value="TreeGrafter"/>
</dbReference>
<protein>
    <submittedName>
        <fullName evidence="4">Bifunctional xylanase/deacetylase</fullName>
    </submittedName>
</protein>
<dbReference type="GO" id="GO:0046872">
    <property type="term" value="F:metal ion binding"/>
    <property type="evidence" value="ECO:0007669"/>
    <property type="project" value="UniProtKB-KW"/>
</dbReference>
<feature type="domain" description="NodB homology" evidence="3">
    <location>
        <begin position="132"/>
        <end position="333"/>
    </location>
</feature>
<dbReference type="STRING" id="1122949.GCA_000378725_00253"/>
<organism evidence="4 5">
    <name type="scientific">Peptoniphilus lacrimalis</name>
    <dbReference type="NCBI Taxonomy" id="33031"/>
    <lineage>
        <taxon>Bacteria</taxon>
        <taxon>Bacillati</taxon>
        <taxon>Bacillota</taxon>
        <taxon>Tissierellia</taxon>
        <taxon>Tissierellales</taxon>
        <taxon>Peptoniphilaceae</taxon>
        <taxon>Peptoniphilus</taxon>
    </lineage>
</organism>
<keyword evidence="1" id="KW-0479">Metal-binding</keyword>
<keyword evidence="4" id="KW-0326">Glycosidase</keyword>
<dbReference type="PROSITE" id="PS51677">
    <property type="entry name" value="NODB"/>
    <property type="match status" value="1"/>
</dbReference>
<dbReference type="GO" id="GO:0016798">
    <property type="term" value="F:hydrolase activity, acting on glycosyl bonds"/>
    <property type="evidence" value="ECO:0007669"/>
    <property type="project" value="UniProtKB-KW"/>
</dbReference>
<dbReference type="RefSeq" id="WP_019034285.1">
    <property type="nucleotide sequence ID" value="NZ_UGSZ01000001.1"/>
</dbReference>
<dbReference type="InterPro" id="IPR002509">
    <property type="entry name" value="NODB_dom"/>
</dbReference>
<dbReference type="GO" id="GO:0016810">
    <property type="term" value="F:hydrolase activity, acting on carbon-nitrogen (but not peptide) bonds"/>
    <property type="evidence" value="ECO:0007669"/>
    <property type="project" value="InterPro"/>
</dbReference>
<dbReference type="PANTHER" id="PTHR10587">
    <property type="entry name" value="GLYCOSYL TRANSFERASE-RELATED"/>
    <property type="match status" value="1"/>
</dbReference>
<dbReference type="Pfam" id="PF01522">
    <property type="entry name" value="Polysacc_deac_1"/>
    <property type="match status" value="1"/>
</dbReference>
<dbReference type="GO" id="GO:0045493">
    <property type="term" value="P:xylan catabolic process"/>
    <property type="evidence" value="ECO:0007669"/>
    <property type="project" value="UniProtKB-KW"/>
</dbReference>
<evidence type="ECO:0000259" key="3">
    <source>
        <dbReference type="PROSITE" id="PS51677"/>
    </source>
</evidence>
<dbReference type="InterPro" id="IPR050248">
    <property type="entry name" value="Polysacc_deacetylase_ArnD"/>
</dbReference>
<dbReference type="CDD" id="cd10944">
    <property type="entry name" value="CE4_SmPgdA_like"/>
    <property type="match status" value="1"/>
</dbReference>
<dbReference type="SUPFAM" id="SSF88713">
    <property type="entry name" value="Glycoside hydrolase/deacetylase"/>
    <property type="match status" value="1"/>
</dbReference>
<keyword evidence="4" id="KW-0858">Xylan degradation</keyword>
<keyword evidence="4" id="KW-0624">Polysaccharide degradation</keyword>
<dbReference type="OrthoDB" id="258610at2"/>
<keyword evidence="2 4" id="KW-0378">Hydrolase</keyword>
<evidence type="ECO:0000313" key="4">
    <source>
        <dbReference type="EMBL" id="SUB56412.1"/>
    </source>
</evidence>
<sequence>MDEVKDEKYLRRRKRAKKRKRKRQMVSVGTLILLIFLIVSCTNRKIHNAKLSKVELSQDMTWYIGKSQGIRTKKKMFDKKQDSIIPLLKIDSLKDHYLVKNSNHLKIASSYAYDAKKINSYIENNSYKGNDKIVFLTFDDGPNTQVTPKILDILKKNNVHGTFFLVGKSINESHAGIIHQILNDGNAIANHSFSHDYKTLYPGRVCDPQIIKQEVELTNQRLQKILGKDFKSKVFRYPGGHMSWENTDQADLALSSIDVQWIDWNTLVGDAEKRSERPTTIEGQVEYVKKNLDKNKNTKIAVVLAHDSKGKELTVEALPKVIDYFKNNDYKFGVLK</sequence>
<proteinExistence type="predicted"/>
<dbReference type="AlphaFoldDB" id="A0A379C233"/>
<dbReference type="PANTHER" id="PTHR10587:SF133">
    <property type="entry name" value="CHITIN DEACETYLASE 1-RELATED"/>
    <property type="match status" value="1"/>
</dbReference>
<dbReference type="Gene3D" id="3.20.20.370">
    <property type="entry name" value="Glycoside hydrolase/deacetylase"/>
    <property type="match status" value="1"/>
</dbReference>
<evidence type="ECO:0000256" key="2">
    <source>
        <dbReference type="ARBA" id="ARBA00022801"/>
    </source>
</evidence>
<dbReference type="Proteomes" id="UP000255517">
    <property type="component" value="Unassembled WGS sequence"/>
</dbReference>
<evidence type="ECO:0000256" key="1">
    <source>
        <dbReference type="ARBA" id="ARBA00022723"/>
    </source>
</evidence>
<dbReference type="InterPro" id="IPR011330">
    <property type="entry name" value="Glyco_hydro/deAcase_b/a-brl"/>
</dbReference>
<keyword evidence="4" id="KW-0119">Carbohydrate metabolism</keyword>